<reference evidence="1 2" key="1">
    <citation type="journal article" date="2016" name="Nat. Commun.">
        <title>Thousands of microbial genomes shed light on interconnected biogeochemical processes in an aquifer system.</title>
        <authorList>
            <person name="Anantharaman K."/>
            <person name="Brown C.T."/>
            <person name="Hug L.A."/>
            <person name="Sharon I."/>
            <person name="Castelle C.J."/>
            <person name="Probst A.J."/>
            <person name="Thomas B.C."/>
            <person name="Singh A."/>
            <person name="Wilkins M.J."/>
            <person name="Karaoz U."/>
            <person name="Brodie E.L."/>
            <person name="Williams K.H."/>
            <person name="Hubbard S.S."/>
            <person name="Banfield J.F."/>
        </authorList>
    </citation>
    <scope>NUCLEOTIDE SEQUENCE [LARGE SCALE GENOMIC DNA]</scope>
</reference>
<protein>
    <recommendedName>
        <fullName evidence="3">Nucleotidyl transferase AbiEii/AbiGii toxin family protein</fullName>
    </recommendedName>
</protein>
<evidence type="ECO:0000313" key="1">
    <source>
        <dbReference type="EMBL" id="OGY65423.1"/>
    </source>
</evidence>
<name>A0A1G1ZLA5_9BACT</name>
<sequence length="217" mass="25617">MKQEVLTVTQKKAIAFVAKEVKLSRFYLTGGTALSAYYLRHRISEDLDFFVFEEPDKLFLHAFADQLKNALKASAFRFERLYDRNQFFFQLGDGELKIEFTKYPFRQLEQPIMHNGIRVDSLRDISANKMMAMLDRFDPKDFVDLYFLLRKFQLKDIRKDVEKKFEMGTDNIFLGGELMKARRIEALPKMLKPLILKDLKTFFAEQAKQLGPQIFKD</sequence>
<proteinExistence type="predicted"/>
<dbReference type="Pfam" id="PF08843">
    <property type="entry name" value="AbiEii"/>
    <property type="match status" value="1"/>
</dbReference>
<accession>A0A1G1ZLA5</accession>
<gene>
    <name evidence="1" type="ORF">A3A16_03160</name>
</gene>
<dbReference type="Proteomes" id="UP000177942">
    <property type="component" value="Unassembled WGS sequence"/>
</dbReference>
<dbReference type="STRING" id="1798407.A3A16_03160"/>
<dbReference type="Gene3D" id="3.10.450.620">
    <property type="entry name" value="JHP933, nucleotidyltransferase-like core domain"/>
    <property type="match status" value="1"/>
</dbReference>
<evidence type="ECO:0008006" key="3">
    <source>
        <dbReference type="Google" id="ProtNLM"/>
    </source>
</evidence>
<comment type="caution">
    <text evidence="1">The sequence shown here is derived from an EMBL/GenBank/DDBJ whole genome shotgun (WGS) entry which is preliminary data.</text>
</comment>
<dbReference type="AlphaFoldDB" id="A0A1G1ZLA5"/>
<evidence type="ECO:0000313" key="2">
    <source>
        <dbReference type="Proteomes" id="UP000177942"/>
    </source>
</evidence>
<organism evidence="1 2">
    <name type="scientific">Candidatus Harrisonbacteria bacterium RIFCSPLOWO2_01_FULL_44_18</name>
    <dbReference type="NCBI Taxonomy" id="1798407"/>
    <lineage>
        <taxon>Bacteria</taxon>
        <taxon>Candidatus Harrisoniibacteriota</taxon>
    </lineage>
</organism>
<dbReference type="InterPro" id="IPR014942">
    <property type="entry name" value="AbiEii"/>
</dbReference>
<dbReference type="EMBL" id="MHJJ01000010">
    <property type="protein sequence ID" value="OGY65423.1"/>
    <property type="molecule type" value="Genomic_DNA"/>
</dbReference>